<dbReference type="PANTHER" id="PTHR12390">
    <property type="entry name" value="UROPORPHYRINOGEN III SYNTHASE"/>
    <property type="match status" value="1"/>
</dbReference>
<dbReference type="SUPFAM" id="SSF118359">
    <property type="entry name" value="Expressed protein At2g23090/F21P24.15"/>
    <property type="match status" value="1"/>
</dbReference>
<dbReference type="InterPro" id="IPR039793">
    <property type="entry name" value="UROS/Hem4"/>
</dbReference>
<name>A0A9N8VP52_FUNMO</name>
<accession>A0A9N8VP52</accession>
<evidence type="ECO:0000313" key="4">
    <source>
        <dbReference type="EMBL" id="CAG8457501.1"/>
    </source>
</evidence>
<dbReference type="InterPro" id="IPR026939">
    <property type="entry name" value="ZNF706/At2g23090_sf"/>
</dbReference>
<protein>
    <submittedName>
        <fullName evidence="4">15844_t:CDS:1</fullName>
    </submittedName>
</protein>
<evidence type="ECO:0000259" key="2">
    <source>
        <dbReference type="Pfam" id="PF02602"/>
    </source>
</evidence>
<dbReference type="Gene3D" id="4.10.1050.10">
    <property type="entry name" value="At2g23090-like"/>
    <property type="match status" value="1"/>
</dbReference>
<dbReference type="Proteomes" id="UP000789375">
    <property type="component" value="Unassembled WGS sequence"/>
</dbReference>
<dbReference type="EMBL" id="CAJVPP010000220">
    <property type="protein sequence ID" value="CAG8457501.1"/>
    <property type="molecule type" value="Genomic_DNA"/>
</dbReference>
<dbReference type="SUPFAM" id="SSF69618">
    <property type="entry name" value="HemD-like"/>
    <property type="match status" value="1"/>
</dbReference>
<evidence type="ECO:0000313" key="5">
    <source>
        <dbReference type="Proteomes" id="UP000789375"/>
    </source>
</evidence>
<feature type="domain" description="Tetrapyrrole biosynthesis uroporphyrinogen III synthase" evidence="2">
    <location>
        <begin position="80"/>
        <end position="284"/>
    </location>
</feature>
<sequence length="296" mass="33479">MGNGQKAQHKRERAKNDAKKGATSQLKANEAAKNIVCQVCRNTFLCTVRKKALDEHAGNKHSKKLEECFPGFVETANKNTRTFFVTSQRAVEGLKVAWEQVLSSGERIDVLEEWKALPYFVVGRSTAKAVKEMFKIDPLGADESGNSESLADYIIKYFNSTRGKELLFLVGDKRREELPNKLSKSGILLKELRIYETKPNSSFSTELDKISEYLVERKKTINWIIFFSPSGVDNSLELLKVNLLKDWDKIKIASIGKTTSKYLENIKNIKVNITSPKPEAESLAESIHEYNKNLLS</sequence>
<evidence type="ECO:0000259" key="3">
    <source>
        <dbReference type="Pfam" id="PF12907"/>
    </source>
</evidence>
<dbReference type="PANTHER" id="PTHR12390:SF0">
    <property type="entry name" value="UROPORPHYRINOGEN-III SYNTHASE"/>
    <property type="match status" value="1"/>
</dbReference>
<dbReference type="GO" id="GO:0004852">
    <property type="term" value="F:uroporphyrinogen-III synthase activity"/>
    <property type="evidence" value="ECO:0007669"/>
    <property type="project" value="InterPro"/>
</dbReference>
<dbReference type="Pfam" id="PF12907">
    <property type="entry name" value="zf-met2"/>
    <property type="match status" value="1"/>
</dbReference>
<organism evidence="4 5">
    <name type="scientific">Funneliformis mosseae</name>
    <name type="common">Endomycorrhizal fungus</name>
    <name type="synonym">Glomus mosseae</name>
    <dbReference type="NCBI Taxonomy" id="27381"/>
    <lineage>
        <taxon>Eukaryota</taxon>
        <taxon>Fungi</taxon>
        <taxon>Fungi incertae sedis</taxon>
        <taxon>Mucoromycota</taxon>
        <taxon>Glomeromycotina</taxon>
        <taxon>Glomeromycetes</taxon>
        <taxon>Glomerales</taxon>
        <taxon>Glomeraceae</taxon>
        <taxon>Funneliformis</taxon>
    </lineage>
</organism>
<dbReference type="GO" id="GO:0005829">
    <property type="term" value="C:cytosol"/>
    <property type="evidence" value="ECO:0007669"/>
    <property type="project" value="TreeGrafter"/>
</dbReference>
<dbReference type="Gene3D" id="3.40.50.10090">
    <property type="match status" value="2"/>
</dbReference>
<dbReference type="InterPro" id="IPR003754">
    <property type="entry name" value="4pyrrol_synth_uPrphyn_synth"/>
</dbReference>
<gene>
    <name evidence="4" type="ORF">FMOSSE_LOCUS1867</name>
</gene>
<feature type="region of interest" description="Disordered" evidence="1">
    <location>
        <begin position="1"/>
        <end position="25"/>
    </location>
</feature>
<feature type="domain" description="At2g23090-like zinc-binding" evidence="3">
    <location>
        <begin position="37"/>
        <end position="71"/>
    </location>
</feature>
<dbReference type="GO" id="GO:0006780">
    <property type="term" value="P:uroporphyrinogen III biosynthetic process"/>
    <property type="evidence" value="ECO:0007669"/>
    <property type="project" value="InterPro"/>
</dbReference>
<dbReference type="Pfam" id="PF02602">
    <property type="entry name" value="HEM4"/>
    <property type="match status" value="1"/>
</dbReference>
<dbReference type="InterPro" id="IPR036108">
    <property type="entry name" value="4pyrrol_syn_uPrphyn_synt_sf"/>
</dbReference>
<dbReference type="AlphaFoldDB" id="A0A9N8VP52"/>
<dbReference type="CDD" id="cd06578">
    <property type="entry name" value="HemD"/>
    <property type="match status" value="1"/>
</dbReference>
<proteinExistence type="predicted"/>
<comment type="caution">
    <text evidence="4">The sequence shown here is derived from an EMBL/GenBank/DDBJ whole genome shotgun (WGS) entry which is preliminary data.</text>
</comment>
<reference evidence="4" key="1">
    <citation type="submission" date="2021-06" db="EMBL/GenBank/DDBJ databases">
        <authorList>
            <person name="Kallberg Y."/>
            <person name="Tangrot J."/>
            <person name="Rosling A."/>
        </authorList>
    </citation>
    <scope>NUCLEOTIDE SEQUENCE</scope>
    <source>
        <strain evidence="4">87-6 pot B 2015</strain>
    </source>
</reference>
<keyword evidence="5" id="KW-1185">Reference proteome</keyword>
<evidence type="ECO:0000256" key="1">
    <source>
        <dbReference type="SAM" id="MobiDB-lite"/>
    </source>
</evidence>
<dbReference type="InterPro" id="IPR039438">
    <property type="entry name" value="At2g23090-like_Znf"/>
</dbReference>